<evidence type="ECO:0000256" key="1">
    <source>
        <dbReference type="ARBA" id="ARBA00004141"/>
    </source>
</evidence>
<dbReference type="Proteomes" id="UP000662074">
    <property type="component" value="Unassembled WGS sequence"/>
</dbReference>
<dbReference type="GO" id="GO:0004252">
    <property type="term" value="F:serine-type endopeptidase activity"/>
    <property type="evidence" value="ECO:0007669"/>
    <property type="project" value="InterPro"/>
</dbReference>
<keyword evidence="5 7" id="KW-1133">Transmembrane helix</keyword>
<feature type="transmembrane region" description="Helical" evidence="7">
    <location>
        <begin position="158"/>
        <end position="176"/>
    </location>
</feature>
<dbReference type="Pfam" id="PF01694">
    <property type="entry name" value="Rhomboid"/>
    <property type="match status" value="1"/>
</dbReference>
<dbReference type="InterPro" id="IPR035952">
    <property type="entry name" value="Rhomboid-like_sf"/>
</dbReference>
<dbReference type="AlphaFoldDB" id="A0A917N1J4"/>
<evidence type="ECO:0000256" key="7">
    <source>
        <dbReference type="SAM" id="Phobius"/>
    </source>
</evidence>
<accession>A0A917N1J4</accession>
<feature type="transmembrane region" description="Helical" evidence="7">
    <location>
        <begin position="73"/>
        <end position="96"/>
    </location>
</feature>
<dbReference type="PANTHER" id="PTHR43731">
    <property type="entry name" value="RHOMBOID PROTEASE"/>
    <property type="match status" value="1"/>
</dbReference>
<evidence type="ECO:0000256" key="4">
    <source>
        <dbReference type="ARBA" id="ARBA00022801"/>
    </source>
</evidence>
<evidence type="ECO:0000256" key="5">
    <source>
        <dbReference type="ARBA" id="ARBA00022989"/>
    </source>
</evidence>
<feature type="transmembrane region" description="Helical" evidence="7">
    <location>
        <begin position="20"/>
        <end position="42"/>
    </location>
</feature>
<keyword evidence="6 7" id="KW-0472">Membrane</keyword>
<evidence type="ECO:0000256" key="3">
    <source>
        <dbReference type="ARBA" id="ARBA00022692"/>
    </source>
</evidence>
<evidence type="ECO:0000256" key="6">
    <source>
        <dbReference type="ARBA" id="ARBA00023136"/>
    </source>
</evidence>
<comment type="caution">
    <text evidence="9">The sequence shown here is derived from an EMBL/GenBank/DDBJ whole genome shotgun (WGS) entry which is preliminary data.</text>
</comment>
<dbReference type="EMBL" id="BMDO01000004">
    <property type="protein sequence ID" value="GGI50524.1"/>
    <property type="molecule type" value="Genomic_DNA"/>
</dbReference>
<proteinExistence type="inferred from homology"/>
<comment type="subcellular location">
    <subcellularLocation>
        <location evidence="1">Membrane</location>
        <topology evidence="1">Multi-pass membrane protein</topology>
    </subcellularLocation>
</comment>
<reference evidence="9" key="2">
    <citation type="submission" date="2020-09" db="EMBL/GenBank/DDBJ databases">
        <authorList>
            <person name="Sun Q."/>
            <person name="Sedlacek I."/>
        </authorList>
    </citation>
    <scope>NUCLEOTIDE SEQUENCE</scope>
    <source>
        <strain evidence="9">CCM 8711</strain>
    </source>
</reference>
<organism evidence="9 10">
    <name type="scientific">Mucilaginibacter galii</name>
    <dbReference type="NCBI Taxonomy" id="2005073"/>
    <lineage>
        <taxon>Bacteria</taxon>
        <taxon>Pseudomonadati</taxon>
        <taxon>Bacteroidota</taxon>
        <taxon>Sphingobacteriia</taxon>
        <taxon>Sphingobacteriales</taxon>
        <taxon>Sphingobacteriaceae</taxon>
        <taxon>Mucilaginibacter</taxon>
    </lineage>
</organism>
<keyword evidence="10" id="KW-1185">Reference proteome</keyword>
<dbReference type="PANTHER" id="PTHR43731:SF14">
    <property type="entry name" value="PRESENILIN-ASSOCIATED RHOMBOID-LIKE PROTEIN, MITOCHONDRIAL"/>
    <property type="match status" value="1"/>
</dbReference>
<dbReference type="InterPro" id="IPR022764">
    <property type="entry name" value="Peptidase_S54_rhomboid_dom"/>
</dbReference>
<dbReference type="GO" id="GO:0016020">
    <property type="term" value="C:membrane"/>
    <property type="evidence" value="ECO:0007669"/>
    <property type="project" value="UniProtKB-SubCell"/>
</dbReference>
<dbReference type="SUPFAM" id="SSF144091">
    <property type="entry name" value="Rhomboid-like"/>
    <property type="match status" value="1"/>
</dbReference>
<evidence type="ECO:0000313" key="10">
    <source>
        <dbReference type="Proteomes" id="UP000662074"/>
    </source>
</evidence>
<feature type="domain" description="Peptidase S54 rhomboid" evidence="8">
    <location>
        <begin position="64"/>
        <end position="199"/>
    </location>
</feature>
<comment type="similarity">
    <text evidence="2">Belongs to the peptidase S54 family.</text>
</comment>
<evidence type="ECO:0000313" key="9">
    <source>
        <dbReference type="EMBL" id="GGI50524.1"/>
    </source>
</evidence>
<name>A0A917N1J4_9SPHI</name>
<feature type="transmembrane region" description="Helical" evidence="7">
    <location>
        <begin position="130"/>
        <end position="151"/>
    </location>
</feature>
<dbReference type="Gene3D" id="1.20.1540.10">
    <property type="entry name" value="Rhomboid-like"/>
    <property type="match status" value="1"/>
</dbReference>
<feature type="transmembrane region" description="Helical" evidence="7">
    <location>
        <begin position="182"/>
        <end position="202"/>
    </location>
</feature>
<evidence type="ECO:0000259" key="8">
    <source>
        <dbReference type="Pfam" id="PF01694"/>
    </source>
</evidence>
<dbReference type="InterPro" id="IPR050925">
    <property type="entry name" value="Rhomboid_protease_S54"/>
</dbReference>
<gene>
    <name evidence="9" type="ORF">GCM10011425_17360</name>
</gene>
<sequence>MKTPLLDYLLFFKPRPGFVVTPIIIDMNVIIFFLMVIAGLGFNEINAADLLALGGNYRPYTMGGQWWRLLTSIFLHGGIAHVGMNMVFLLVIGLFLEPMVGSGRYLVAYLFTGIAAGVGSMLWYSAVSVGASGAIFGLIGVFISMLISPIINWSAAKIVIGIVVVFIVYYYLYGFASGIDNVAHIVGLISGVFIGYLFYPAVKQRRVANQIRHKYGY</sequence>
<keyword evidence="3 7" id="KW-0812">Transmembrane</keyword>
<evidence type="ECO:0000256" key="2">
    <source>
        <dbReference type="ARBA" id="ARBA00009045"/>
    </source>
</evidence>
<protein>
    <recommendedName>
        <fullName evidence="8">Peptidase S54 rhomboid domain-containing protein</fullName>
    </recommendedName>
</protein>
<dbReference type="RefSeq" id="WP_188415759.1">
    <property type="nucleotide sequence ID" value="NZ_BMDO01000004.1"/>
</dbReference>
<feature type="transmembrane region" description="Helical" evidence="7">
    <location>
        <begin position="105"/>
        <end position="124"/>
    </location>
</feature>
<reference evidence="9" key="1">
    <citation type="journal article" date="2014" name="Int. J. Syst. Evol. Microbiol.">
        <title>Complete genome sequence of Corynebacterium casei LMG S-19264T (=DSM 44701T), isolated from a smear-ripened cheese.</title>
        <authorList>
            <consortium name="US DOE Joint Genome Institute (JGI-PGF)"/>
            <person name="Walter F."/>
            <person name="Albersmeier A."/>
            <person name="Kalinowski J."/>
            <person name="Ruckert C."/>
        </authorList>
    </citation>
    <scope>NUCLEOTIDE SEQUENCE</scope>
    <source>
        <strain evidence="9">CCM 8711</strain>
    </source>
</reference>
<keyword evidence="4" id="KW-0378">Hydrolase</keyword>